<organism evidence="1 2">
    <name type="scientific">Thelephora terrestris</name>
    <dbReference type="NCBI Taxonomy" id="56493"/>
    <lineage>
        <taxon>Eukaryota</taxon>
        <taxon>Fungi</taxon>
        <taxon>Dikarya</taxon>
        <taxon>Basidiomycota</taxon>
        <taxon>Agaricomycotina</taxon>
        <taxon>Agaricomycetes</taxon>
        <taxon>Thelephorales</taxon>
        <taxon>Thelephoraceae</taxon>
        <taxon>Thelephora</taxon>
    </lineage>
</organism>
<evidence type="ECO:0000313" key="2">
    <source>
        <dbReference type="Proteomes" id="UP000736335"/>
    </source>
</evidence>
<dbReference type="Proteomes" id="UP000736335">
    <property type="component" value="Unassembled WGS sequence"/>
</dbReference>
<dbReference type="AlphaFoldDB" id="A0A9P6LA19"/>
<dbReference type="OrthoDB" id="10277586at2759"/>
<sequence length="309" mass="36278">MYFVWQYPQGVRVLRELSDVDSQILAQVYKGRCVLTGNNVKVSFYPLADPEVLAEMVTRHLVSPIVSPISHQNLVPVGPIEVDSFRLGLWTMYPTERALLRCIELEELSLTYRLFRSRFGFADHEPSHHQKYSHPVDPRRVPNSWFDIWFSANYPTQMIQYRRHCDFECYQTYDDPESPYPSREPVLLCANVNVVVWLRTEVLMNIYPLPPRARRQLELGQYLIALWSTTPQDFPSLERPPGLPPLESIQDRICSPKPKNLDVKGANWHSDLLWAQTANRMIPTRIDEEDRNYIVFEHQDFETFPPDRF</sequence>
<reference evidence="1" key="2">
    <citation type="submission" date="2020-11" db="EMBL/GenBank/DDBJ databases">
        <authorList>
            <consortium name="DOE Joint Genome Institute"/>
            <person name="Kuo A."/>
            <person name="Miyauchi S."/>
            <person name="Kiss E."/>
            <person name="Drula E."/>
            <person name="Kohler A."/>
            <person name="Sanchez-Garcia M."/>
            <person name="Andreopoulos B."/>
            <person name="Barry K.W."/>
            <person name="Bonito G."/>
            <person name="Buee M."/>
            <person name="Carver A."/>
            <person name="Chen C."/>
            <person name="Cichocki N."/>
            <person name="Clum A."/>
            <person name="Culley D."/>
            <person name="Crous P.W."/>
            <person name="Fauchery L."/>
            <person name="Girlanda M."/>
            <person name="Hayes R."/>
            <person name="Keri Z."/>
            <person name="Labutti K."/>
            <person name="Lipzen A."/>
            <person name="Lombard V."/>
            <person name="Magnuson J."/>
            <person name="Maillard F."/>
            <person name="Morin E."/>
            <person name="Murat C."/>
            <person name="Nolan M."/>
            <person name="Ohm R."/>
            <person name="Pangilinan J."/>
            <person name="Pereira M."/>
            <person name="Perotto S."/>
            <person name="Peter M."/>
            <person name="Riley R."/>
            <person name="Sitrit Y."/>
            <person name="Stielow B."/>
            <person name="Szollosi G."/>
            <person name="Zifcakova L."/>
            <person name="Stursova M."/>
            <person name="Spatafora J.W."/>
            <person name="Tedersoo L."/>
            <person name="Vaario L.-M."/>
            <person name="Yamada A."/>
            <person name="Yan M."/>
            <person name="Wang P."/>
            <person name="Xu J."/>
            <person name="Bruns T."/>
            <person name="Baldrian P."/>
            <person name="Vilgalys R."/>
            <person name="Henrissat B."/>
            <person name="Grigoriev I.V."/>
            <person name="Hibbett D."/>
            <person name="Nagy L.G."/>
            <person name="Martin F.M."/>
        </authorList>
    </citation>
    <scope>NUCLEOTIDE SEQUENCE</scope>
    <source>
        <strain evidence="1">UH-Tt-Lm1</strain>
    </source>
</reference>
<evidence type="ECO:0000313" key="1">
    <source>
        <dbReference type="EMBL" id="KAF9790354.1"/>
    </source>
</evidence>
<name>A0A9P6LA19_9AGAM</name>
<reference evidence="1" key="1">
    <citation type="journal article" date="2020" name="Nat. Commun.">
        <title>Large-scale genome sequencing of mycorrhizal fungi provides insights into the early evolution of symbiotic traits.</title>
        <authorList>
            <person name="Miyauchi S."/>
            <person name="Kiss E."/>
            <person name="Kuo A."/>
            <person name="Drula E."/>
            <person name="Kohler A."/>
            <person name="Sanchez-Garcia M."/>
            <person name="Morin E."/>
            <person name="Andreopoulos B."/>
            <person name="Barry K.W."/>
            <person name="Bonito G."/>
            <person name="Buee M."/>
            <person name="Carver A."/>
            <person name="Chen C."/>
            <person name="Cichocki N."/>
            <person name="Clum A."/>
            <person name="Culley D."/>
            <person name="Crous P.W."/>
            <person name="Fauchery L."/>
            <person name="Girlanda M."/>
            <person name="Hayes R.D."/>
            <person name="Keri Z."/>
            <person name="LaButti K."/>
            <person name="Lipzen A."/>
            <person name="Lombard V."/>
            <person name="Magnuson J."/>
            <person name="Maillard F."/>
            <person name="Murat C."/>
            <person name="Nolan M."/>
            <person name="Ohm R.A."/>
            <person name="Pangilinan J."/>
            <person name="Pereira M.F."/>
            <person name="Perotto S."/>
            <person name="Peter M."/>
            <person name="Pfister S."/>
            <person name="Riley R."/>
            <person name="Sitrit Y."/>
            <person name="Stielow J.B."/>
            <person name="Szollosi G."/>
            <person name="Zifcakova L."/>
            <person name="Stursova M."/>
            <person name="Spatafora J.W."/>
            <person name="Tedersoo L."/>
            <person name="Vaario L.M."/>
            <person name="Yamada A."/>
            <person name="Yan M."/>
            <person name="Wang P."/>
            <person name="Xu J."/>
            <person name="Bruns T."/>
            <person name="Baldrian P."/>
            <person name="Vilgalys R."/>
            <person name="Dunand C."/>
            <person name="Henrissat B."/>
            <person name="Grigoriev I.V."/>
            <person name="Hibbett D."/>
            <person name="Nagy L.G."/>
            <person name="Martin F.M."/>
        </authorList>
    </citation>
    <scope>NUCLEOTIDE SEQUENCE</scope>
    <source>
        <strain evidence="1">UH-Tt-Lm1</strain>
    </source>
</reference>
<proteinExistence type="predicted"/>
<protein>
    <submittedName>
        <fullName evidence="1">Uncharacterized protein</fullName>
    </submittedName>
</protein>
<gene>
    <name evidence="1" type="ORF">BJ322DRAFT_1104016</name>
</gene>
<keyword evidence="2" id="KW-1185">Reference proteome</keyword>
<dbReference type="EMBL" id="WIUZ02000002">
    <property type="protein sequence ID" value="KAF9790354.1"/>
    <property type="molecule type" value="Genomic_DNA"/>
</dbReference>
<comment type="caution">
    <text evidence="1">The sequence shown here is derived from an EMBL/GenBank/DDBJ whole genome shotgun (WGS) entry which is preliminary data.</text>
</comment>
<accession>A0A9P6LA19</accession>